<gene>
    <name evidence="6" type="ORF">BM524_14065</name>
</gene>
<evidence type="ECO:0000256" key="4">
    <source>
        <dbReference type="SAM" id="SignalP"/>
    </source>
</evidence>
<reference evidence="6 7" key="1">
    <citation type="submission" date="2016-11" db="EMBL/GenBank/DDBJ databases">
        <title>Networking in microbes: conjugative elements and plasmids in the genus Alteromonas.</title>
        <authorList>
            <person name="Lopez-Perez M."/>
            <person name="Ramon-Marco N."/>
            <person name="Rodriguez-Valera F."/>
        </authorList>
    </citation>
    <scope>NUCLEOTIDE SEQUENCE [LARGE SCALE GENOMIC DNA]</scope>
    <source>
        <strain evidence="6 7">CP48</strain>
    </source>
</reference>
<dbReference type="PROSITE" id="PS00759">
    <property type="entry name" value="ARGE_DAPE_CPG2_2"/>
    <property type="match status" value="1"/>
</dbReference>
<dbReference type="GO" id="GO:0008233">
    <property type="term" value="F:peptidase activity"/>
    <property type="evidence" value="ECO:0007669"/>
    <property type="project" value="UniProtKB-KW"/>
</dbReference>
<dbReference type="Pfam" id="PF01546">
    <property type="entry name" value="Peptidase_M20"/>
    <property type="match status" value="1"/>
</dbReference>
<dbReference type="InterPro" id="IPR051458">
    <property type="entry name" value="Cyt/Met_Dipeptidase"/>
</dbReference>
<keyword evidence="3" id="KW-0378">Hydrolase</keyword>
<dbReference type="Pfam" id="PF07687">
    <property type="entry name" value="M20_dimer"/>
    <property type="match status" value="1"/>
</dbReference>
<dbReference type="Gene3D" id="3.40.630.10">
    <property type="entry name" value="Zn peptidases"/>
    <property type="match status" value="1"/>
</dbReference>
<dbReference type="SUPFAM" id="SSF53187">
    <property type="entry name" value="Zn-dependent exopeptidases"/>
    <property type="match status" value="1"/>
</dbReference>
<dbReference type="Proteomes" id="UP000182101">
    <property type="component" value="Chromosome"/>
</dbReference>
<dbReference type="RefSeq" id="WP_071959823.1">
    <property type="nucleotide sequence ID" value="NZ_CP018024.1"/>
</dbReference>
<dbReference type="PANTHER" id="PTHR43270:SF8">
    <property type="entry name" value="DI- AND TRIPEPTIDASE DUG2-RELATED"/>
    <property type="match status" value="1"/>
</dbReference>
<dbReference type="InterPro" id="IPR001261">
    <property type="entry name" value="ArgE/DapE_CS"/>
</dbReference>
<feature type="signal peptide" evidence="4">
    <location>
        <begin position="1"/>
        <end position="24"/>
    </location>
</feature>
<keyword evidence="2" id="KW-0479">Metal-binding</keyword>
<dbReference type="EMBL" id="CP018024">
    <property type="protein sequence ID" value="APD90833.1"/>
    <property type="molecule type" value="Genomic_DNA"/>
</dbReference>
<organism evidence="6 7">
    <name type="scientific">Alteromonas mediterranea</name>
    <dbReference type="NCBI Taxonomy" id="314275"/>
    <lineage>
        <taxon>Bacteria</taxon>
        <taxon>Pseudomonadati</taxon>
        <taxon>Pseudomonadota</taxon>
        <taxon>Gammaproteobacteria</taxon>
        <taxon>Alteromonadales</taxon>
        <taxon>Alteromonadaceae</taxon>
        <taxon>Alteromonas/Salinimonas group</taxon>
        <taxon>Alteromonas</taxon>
    </lineage>
</organism>
<dbReference type="AlphaFoldDB" id="A0AAC9JBX3"/>
<dbReference type="PANTHER" id="PTHR43270">
    <property type="entry name" value="BETA-ALA-HIS DIPEPTIDASE"/>
    <property type="match status" value="1"/>
</dbReference>
<dbReference type="InterPro" id="IPR002933">
    <property type="entry name" value="Peptidase_M20"/>
</dbReference>
<evidence type="ECO:0000313" key="7">
    <source>
        <dbReference type="Proteomes" id="UP000182101"/>
    </source>
</evidence>
<feature type="domain" description="Peptidase M20 dimerisation" evidence="5">
    <location>
        <begin position="234"/>
        <end position="386"/>
    </location>
</feature>
<dbReference type="GO" id="GO:0046872">
    <property type="term" value="F:metal ion binding"/>
    <property type="evidence" value="ECO:0007669"/>
    <property type="project" value="UniProtKB-KW"/>
</dbReference>
<accession>A0AAC9JBX3</accession>
<evidence type="ECO:0000256" key="1">
    <source>
        <dbReference type="ARBA" id="ARBA00022670"/>
    </source>
</evidence>
<sequence>MAWRKTHLSSLLILPLLCCLPVYGSDSPTDSAAKRVFEDYLEYITLPNVATQSASDIEKVAKWTADKYSEYGFKTQLLDNNGLPMLYADYMQAGEHAPTVLFYAHMDGQPVNAEMWDQESPWQPTLKVKENGQWTAKPLSLLEKEYHPNWRIFARSASDDKAPIMMLLAAVHALASNQIAPSVNIKVLLDSNEEGGSPTLARVIENNKAQLSSDAIVMLDGPMHPSNTPTLVFGHRGATLVKLTVFGPVSDSHSGHFGNYIQNPAFMLSSLLAGMKNDKGQVTIEHYYGDAPLPENTKQVLQDIPIDETALLDRLGVAKPESVGSNYYESISLPSLNINGLSAASTTAVRTIIPAEASATIDIRTTKEAHSLRQLNLLKNYIKAKGYHIIDEAPTKQLRAAHEKLLRFETTQGTAALQTPLDAPVGLWAKKALESNYDGKVILIPMMGGTVPTAPLVDSFNKPVILVPLVNADNNQHAPNENFRIGNFFSGSEVLYQLLTTPFAE</sequence>
<dbReference type="Gene3D" id="3.30.70.360">
    <property type="match status" value="1"/>
</dbReference>
<evidence type="ECO:0000256" key="3">
    <source>
        <dbReference type="ARBA" id="ARBA00022801"/>
    </source>
</evidence>
<evidence type="ECO:0000259" key="5">
    <source>
        <dbReference type="Pfam" id="PF07687"/>
    </source>
</evidence>
<protein>
    <submittedName>
        <fullName evidence="6">Peptidase dimerization protein</fullName>
    </submittedName>
</protein>
<keyword evidence="4" id="KW-0732">Signal</keyword>
<dbReference type="GO" id="GO:0006508">
    <property type="term" value="P:proteolysis"/>
    <property type="evidence" value="ECO:0007669"/>
    <property type="project" value="UniProtKB-KW"/>
</dbReference>
<name>A0AAC9JBX3_9ALTE</name>
<feature type="chain" id="PRO_5042242830" evidence="4">
    <location>
        <begin position="25"/>
        <end position="505"/>
    </location>
</feature>
<keyword evidence="1" id="KW-0645">Protease</keyword>
<evidence type="ECO:0000313" key="6">
    <source>
        <dbReference type="EMBL" id="APD90833.1"/>
    </source>
</evidence>
<proteinExistence type="predicted"/>
<dbReference type="InterPro" id="IPR011650">
    <property type="entry name" value="Peptidase_M20_dimer"/>
</dbReference>
<evidence type="ECO:0000256" key="2">
    <source>
        <dbReference type="ARBA" id="ARBA00022723"/>
    </source>
</evidence>